<accession>A0A7X0J0E2</accession>
<dbReference type="InterPro" id="IPR000182">
    <property type="entry name" value="GNAT_dom"/>
</dbReference>
<dbReference type="Gene3D" id="3.40.630.30">
    <property type="match status" value="1"/>
</dbReference>
<protein>
    <recommendedName>
        <fullName evidence="1">N-acetyltransferase domain-containing protein</fullName>
    </recommendedName>
</protein>
<evidence type="ECO:0000313" key="2">
    <source>
        <dbReference type="EMBL" id="MBB6498615.1"/>
    </source>
</evidence>
<dbReference type="PROSITE" id="PS51186">
    <property type="entry name" value="GNAT"/>
    <property type="match status" value="1"/>
</dbReference>
<gene>
    <name evidence="2" type="ORF">HDF25_000752</name>
</gene>
<name>A0A7X0J0E2_9SPHI</name>
<dbReference type="SUPFAM" id="SSF55729">
    <property type="entry name" value="Acyl-CoA N-acyltransferases (Nat)"/>
    <property type="match status" value="1"/>
</dbReference>
<dbReference type="InterPro" id="IPR016181">
    <property type="entry name" value="Acyl_CoA_acyltransferase"/>
</dbReference>
<proteinExistence type="predicted"/>
<dbReference type="CDD" id="cd04301">
    <property type="entry name" value="NAT_SF"/>
    <property type="match status" value="1"/>
</dbReference>
<evidence type="ECO:0000313" key="3">
    <source>
        <dbReference type="Proteomes" id="UP000521017"/>
    </source>
</evidence>
<sequence>MINQNSVSPVDPRLLETWLKGWSLARTLPAPVKDNGILRVDVGWPQQVMRYVFPGPSEKLVNLAATINDPWVFLKICAEPETVRALLPSHWIIQAPGFMMTCYSGMSGYETEPPKGYKISIDEHTTIPVVNVLTSDHKVAATGRIVFVDQFAIYNGIETHPDHRRKGLGSLVMKNLETIGVKRGIDKGILVATAQGKVLYETLGWSMYSPYTTAVIPESHSCL</sequence>
<feature type="domain" description="N-acetyltransferase" evidence="1">
    <location>
        <begin position="81"/>
        <end position="223"/>
    </location>
</feature>
<dbReference type="EMBL" id="JACHCC010000002">
    <property type="protein sequence ID" value="MBB6498615.1"/>
    <property type="molecule type" value="Genomic_DNA"/>
</dbReference>
<dbReference type="RefSeq" id="WP_184622899.1">
    <property type="nucleotide sequence ID" value="NZ_JACHCC010000002.1"/>
</dbReference>
<dbReference type="Proteomes" id="UP000521017">
    <property type="component" value="Unassembled WGS sequence"/>
</dbReference>
<dbReference type="Pfam" id="PF00583">
    <property type="entry name" value="Acetyltransf_1"/>
    <property type="match status" value="1"/>
</dbReference>
<dbReference type="GO" id="GO:0016747">
    <property type="term" value="F:acyltransferase activity, transferring groups other than amino-acyl groups"/>
    <property type="evidence" value="ECO:0007669"/>
    <property type="project" value="InterPro"/>
</dbReference>
<evidence type="ECO:0000259" key="1">
    <source>
        <dbReference type="PROSITE" id="PS51186"/>
    </source>
</evidence>
<dbReference type="AlphaFoldDB" id="A0A7X0J0E2"/>
<comment type="caution">
    <text evidence="2">The sequence shown here is derived from an EMBL/GenBank/DDBJ whole genome shotgun (WGS) entry which is preliminary data.</text>
</comment>
<organism evidence="2 3">
    <name type="scientific">Pedobacter cryoconitis</name>
    <dbReference type="NCBI Taxonomy" id="188932"/>
    <lineage>
        <taxon>Bacteria</taxon>
        <taxon>Pseudomonadati</taxon>
        <taxon>Bacteroidota</taxon>
        <taxon>Sphingobacteriia</taxon>
        <taxon>Sphingobacteriales</taxon>
        <taxon>Sphingobacteriaceae</taxon>
        <taxon>Pedobacter</taxon>
    </lineage>
</organism>
<reference evidence="2 3" key="1">
    <citation type="submission" date="2020-08" db="EMBL/GenBank/DDBJ databases">
        <title>Genomic Encyclopedia of Type Strains, Phase IV (KMG-V): Genome sequencing to study the core and pangenomes of soil and plant-associated prokaryotes.</title>
        <authorList>
            <person name="Whitman W."/>
        </authorList>
    </citation>
    <scope>NUCLEOTIDE SEQUENCE [LARGE SCALE GENOMIC DNA]</scope>
    <source>
        <strain evidence="2 3">M2T3</strain>
    </source>
</reference>